<dbReference type="GO" id="GO:0071555">
    <property type="term" value="P:cell wall organization"/>
    <property type="evidence" value="ECO:0007669"/>
    <property type="project" value="UniProtKB-KW"/>
</dbReference>
<dbReference type="InterPro" id="IPR011095">
    <property type="entry name" value="Dala_Dala_lig_C"/>
</dbReference>
<feature type="binding site" evidence="15">
    <location>
        <position position="323"/>
    </location>
    <ligand>
        <name>Mg(2+)</name>
        <dbReference type="ChEBI" id="CHEBI:18420"/>
        <label>1</label>
    </ligand>
</feature>
<keyword evidence="11 12" id="KW-0961">Cell wall biogenesis/degradation</keyword>
<dbReference type="PROSITE" id="PS00844">
    <property type="entry name" value="DALA_DALA_LIGASE_2"/>
    <property type="match status" value="1"/>
</dbReference>
<dbReference type="GO" id="GO:0046872">
    <property type="term" value="F:metal ion binding"/>
    <property type="evidence" value="ECO:0007669"/>
    <property type="project" value="UniProtKB-KW"/>
</dbReference>
<comment type="cofactor">
    <cofactor evidence="1">
        <name>Mn(2+)</name>
        <dbReference type="ChEBI" id="CHEBI:29035"/>
    </cofactor>
</comment>
<dbReference type="Proteomes" id="UP000176336">
    <property type="component" value="Unassembled WGS sequence"/>
</dbReference>
<dbReference type="GO" id="GO:0005829">
    <property type="term" value="C:cytosol"/>
    <property type="evidence" value="ECO:0007669"/>
    <property type="project" value="TreeGrafter"/>
</dbReference>
<dbReference type="Pfam" id="PF01820">
    <property type="entry name" value="Dala_Dala_lig_N"/>
    <property type="match status" value="1"/>
</dbReference>
<keyword evidence="7 15" id="KW-0460">Magnesium</keyword>
<dbReference type="PANTHER" id="PTHR23132:SF25">
    <property type="entry name" value="D-ALANINE--D-ALANINE LIGASE A"/>
    <property type="match status" value="1"/>
</dbReference>
<feature type="active site" evidence="13">
    <location>
        <position position="16"/>
    </location>
</feature>
<comment type="similarity">
    <text evidence="2 12">Belongs to the D-alanine--D-alanine ligase family.</text>
</comment>
<evidence type="ECO:0000256" key="2">
    <source>
        <dbReference type="ARBA" id="ARBA00010871"/>
    </source>
</evidence>
<evidence type="ECO:0000313" key="19">
    <source>
        <dbReference type="Proteomes" id="UP000176336"/>
    </source>
</evidence>
<dbReference type="PANTHER" id="PTHR23132">
    <property type="entry name" value="D-ALANINE--D-ALANINE LIGASE"/>
    <property type="match status" value="1"/>
</dbReference>
<evidence type="ECO:0000256" key="15">
    <source>
        <dbReference type="PIRSR" id="PIRSR039102-3"/>
    </source>
</evidence>
<comment type="cofactor">
    <cofactor evidence="15">
        <name>Mg(2+)</name>
        <dbReference type="ChEBI" id="CHEBI:18420"/>
    </cofactor>
    <cofactor evidence="15">
        <name>Mn(2+)</name>
        <dbReference type="ChEBI" id="CHEBI:29035"/>
    </cofactor>
    <text evidence="15">Binds 2 magnesium or manganese ions per subunit.</text>
</comment>
<dbReference type="Gene3D" id="3.30.1490.20">
    <property type="entry name" value="ATP-grasp fold, A domain"/>
    <property type="match status" value="1"/>
</dbReference>
<evidence type="ECO:0000256" key="1">
    <source>
        <dbReference type="ARBA" id="ARBA00001936"/>
    </source>
</evidence>
<gene>
    <name evidence="12" type="primary">ddl</name>
    <name evidence="18" type="ORF">A2871_00790</name>
</gene>
<keyword evidence="6 16" id="KW-0067">ATP-binding</keyword>
<keyword evidence="4 15" id="KW-0479">Metal-binding</keyword>
<keyword evidence="5 14" id="KW-0547">Nucleotide-binding</keyword>
<evidence type="ECO:0000256" key="5">
    <source>
        <dbReference type="ARBA" id="ARBA00022741"/>
    </source>
</evidence>
<dbReference type="EMBL" id="MFCR01000003">
    <property type="protein sequence ID" value="OGE19371.1"/>
    <property type="molecule type" value="Genomic_DNA"/>
</dbReference>
<dbReference type="SUPFAM" id="SSF56059">
    <property type="entry name" value="Glutathione synthetase ATP-binding domain-like"/>
    <property type="match status" value="1"/>
</dbReference>
<feature type="binding site" evidence="14">
    <location>
        <begin position="184"/>
        <end position="186"/>
    </location>
    <ligand>
        <name>ATP</name>
        <dbReference type="ChEBI" id="CHEBI:30616"/>
    </ligand>
</feature>
<keyword evidence="8 12" id="KW-0133">Cell shape</keyword>
<evidence type="ECO:0000259" key="17">
    <source>
        <dbReference type="PROSITE" id="PS50975"/>
    </source>
</evidence>
<dbReference type="SUPFAM" id="SSF52440">
    <property type="entry name" value="PreATP-grasp domain"/>
    <property type="match status" value="1"/>
</dbReference>
<dbReference type="Pfam" id="PF07478">
    <property type="entry name" value="Dala_Dala_lig_C"/>
    <property type="match status" value="1"/>
</dbReference>
<dbReference type="PROSITE" id="PS50975">
    <property type="entry name" value="ATP_GRASP"/>
    <property type="match status" value="1"/>
</dbReference>
<keyword evidence="3 12" id="KW-0436">Ligase</keyword>
<evidence type="ECO:0000256" key="3">
    <source>
        <dbReference type="ARBA" id="ARBA00022598"/>
    </source>
</evidence>
<evidence type="ECO:0000256" key="9">
    <source>
        <dbReference type="ARBA" id="ARBA00022984"/>
    </source>
</evidence>
<feature type="binding site" evidence="14">
    <location>
        <position position="139"/>
    </location>
    <ligand>
        <name>ATP</name>
        <dbReference type="ChEBI" id="CHEBI:30616"/>
    </ligand>
</feature>
<feature type="binding site" evidence="15">
    <location>
        <position position="337"/>
    </location>
    <ligand>
        <name>Mg(2+)</name>
        <dbReference type="ChEBI" id="CHEBI:18420"/>
        <label>1</label>
    </ligand>
</feature>
<dbReference type="InterPro" id="IPR000291">
    <property type="entry name" value="D-Ala_lig_Van_CS"/>
</dbReference>
<feature type="binding site" evidence="15">
    <location>
        <position position="339"/>
    </location>
    <ligand>
        <name>Mg(2+)</name>
        <dbReference type="ChEBI" id="CHEBI:18420"/>
        <label>2</label>
    </ligand>
</feature>
<reference evidence="18 19" key="1">
    <citation type="journal article" date="2016" name="Nat. Commun.">
        <title>Thousands of microbial genomes shed light on interconnected biogeochemical processes in an aquifer system.</title>
        <authorList>
            <person name="Anantharaman K."/>
            <person name="Brown C.T."/>
            <person name="Hug L.A."/>
            <person name="Sharon I."/>
            <person name="Castelle C.J."/>
            <person name="Probst A.J."/>
            <person name="Thomas B.C."/>
            <person name="Singh A."/>
            <person name="Wilkins M.J."/>
            <person name="Karaoz U."/>
            <person name="Brodie E.L."/>
            <person name="Williams K.H."/>
            <person name="Hubbard S.S."/>
            <person name="Banfield J.F."/>
        </authorList>
    </citation>
    <scope>NUCLEOTIDE SEQUENCE [LARGE SCALE GENOMIC DNA]</scope>
</reference>
<feature type="binding site" evidence="14">
    <location>
        <begin position="222"/>
        <end position="230"/>
    </location>
    <ligand>
        <name>ATP</name>
        <dbReference type="ChEBI" id="CHEBI:30616"/>
    </ligand>
</feature>
<keyword evidence="10 15" id="KW-0464">Manganese</keyword>
<dbReference type="HAMAP" id="MF_00047">
    <property type="entry name" value="Dala_Dala_lig"/>
    <property type="match status" value="1"/>
</dbReference>
<name>A0A1F5ISL5_9BACT</name>
<organism evidence="18 19">
    <name type="scientific">Candidatus Daviesbacteria bacterium RIFCSPHIGHO2_01_FULL_41_23</name>
    <dbReference type="NCBI Taxonomy" id="1797764"/>
    <lineage>
        <taxon>Bacteria</taxon>
        <taxon>Candidatus Daviesiibacteriota</taxon>
    </lineage>
</organism>
<dbReference type="InterPro" id="IPR013815">
    <property type="entry name" value="ATP_grasp_subdomain_1"/>
</dbReference>
<dbReference type="PROSITE" id="PS00843">
    <property type="entry name" value="DALA_DALA_LIGASE_1"/>
    <property type="match status" value="1"/>
</dbReference>
<feature type="binding site" evidence="15">
    <location>
        <position position="337"/>
    </location>
    <ligand>
        <name>Mg(2+)</name>
        <dbReference type="ChEBI" id="CHEBI:18420"/>
        <label>2</label>
    </ligand>
</feature>
<dbReference type="GO" id="GO:0008716">
    <property type="term" value="F:D-alanine-D-alanine ligase activity"/>
    <property type="evidence" value="ECO:0007669"/>
    <property type="project" value="UniProtKB-UniRule"/>
</dbReference>
<proteinExistence type="inferred from homology"/>
<keyword evidence="12" id="KW-0963">Cytoplasm</keyword>
<dbReference type="Gene3D" id="3.40.50.20">
    <property type="match status" value="1"/>
</dbReference>
<feature type="active site" evidence="13">
    <location>
        <position position="344"/>
    </location>
</feature>
<evidence type="ECO:0000256" key="13">
    <source>
        <dbReference type="PIRSR" id="PIRSR039102-1"/>
    </source>
</evidence>
<dbReference type="InterPro" id="IPR011761">
    <property type="entry name" value="ATP-grasp"/>
</dbReference>
<dbReference type="GO" id="GO:0009252">
    <property type="term" value="P:peptidoglycan biosynthetic process"/>
    <property type="evidence" value="ECO:0007669"/>
    <property type="project" value="UniProtKB-UniRule"/>
</dbReference>
<evidence type="ECO:0000256" key="11">
    <source>
        <dbReference type="ARBA" id="ARBA00023316"/>
    </source>
</evidence>
<dbReference type="GO" id="GO:0005524">
    <property type="term" value="F:ATP binding"/>
    <property type="evidence" value="ECO:0007669"/>
    <property type="project" value="UniProtKB-UniRule"/>
</dbReference>
<feature type="binding site" evidence="14">
    <location>
        <begin position="192"/>
        <end position="193"/>
    </location>
    <ligand>
        <name>ATP</name>
        <dbReference type="ChEBI" id="CHEBI:30616"/>
    </ligand>
</feature>
<dbReference type="InterPro" id="IPR005905">
    <property type="entry name" value="D_ala_D_ala"/>
</dbReference>
<comment type="function">
    <text evidence="12">Cell wall formation.</text>
</comment>
<comment type="catalytic activity">
    <reaction evidence="12">
        <text>2 D-alanine + ATP = D-alanyl-D-alanine + ADP + phosphate + H(+)</text>
        <dbReference type="Rhea" id="RHEA:11224"/>
        <dbReference type="ChEBI" id="CHEBI:15378"/>
        <dbReference type="ChEBI" id="CHEBI:30616"/>
        <dbReference type="ChEBI" id="CHEBI:43474"/>
        <dbReference type="ChEBI" id="CHEBI:57416"/>
        <dbReference type="ChEBI" id="CHEBI:57822"/>
        <dbReference type="ChEBI" id="CHEBI:456216"/>
        <dbReference type="EC" id="6.3.2.4"/>
    </reaction>
</comment>
<evidence type="ECO:0000256" key="6">
    <source>
        <dbReference type="ARBA" id="ARBA00022840"/>
    </source>
</evidence>
<comment type="caution">
    <text evidence="18">The sequence shown here is derived from an EMBL/GenBank/DDBJ whole genome shotgun (WGS) entry which is preliminary data.</text>
</comment>
<dbReference type="EC" id="6.3.2.4" evidence="12"/>
<comment type="subcellular location">
    <subcellularLocation>
        <location evidence="12">Cytoplasm</location>
    </subcellularLocation>
</comment>
<feature type="domain" description="ATP-grasp" evidence="17">
    <location>
        <begin position="143"/>
        <end position="366"/>
    </location>
</feature>
<feature type="active site" evidence="13">
    <location>
        <position position="192"/>
    </location>
</feature>
<evidence type="ECO:0000256" key="12">
    <source>
        <dbReference type="HAMAP-Rule" id="MF_00047"/>
    </source>
</evidence>
<dbReference type="UniPathway" id="UPA00219"/>
<dbReference type="Gene3D" id="3.30.470.20">
    <property type="entry name" value="ATP-grasp fold, B domain"/>
    <property type="match status" value="1"/>
</dbReference>
<protein>
    <recommendedName>
        <fullName evidence="12">D-alanine--D-alanine ligase</fullName>
        <ecNumber evidence="12">6.3.2.4</ecNumber>
    </recommendedName>
    <alternativeName>
        <fullName evidence="12">D-Ala-D-Ala ligase</fullName>
    </alternativeName>
    <alternativeName>
        <fullName evidence="12">D-alanylalanine synthetase</fullName>
    </alternativeName>
</protein>
<evidence type="ECO:0000256" key="16">
    <source>
        <dbReference type="PROSITE-ProRule" id="PRU00409"/>
    </source>
</evidence>
<feature type="binding site" evidence="14">
    <location>
        <begin position="336"/>
        <end position="337"/>
    </location>
    <ligand>
        <name>ATP</name>
        <dbReference type="ChEBI" id="CHEBI:30616"/>
    </ligand>
</feature>
<evidence type="ECO:0000313" key="18">
    <source>
        <dbReference type="EMBL" id="OGE19371.1"/>
    </source>
</evidence>
<evidence type="ECO:0000256" key="8">
    <source>
        <dbReference type="ARBA" id="ARBA00022960"/>
    </source>
</evidence>
<dbReference type="GO" id="GO:0008360">
    <property type="term" value="P:regulation of cell shape"/>
    <property type="evidence" value="ECO:0007669"/>
    <property type="project" value="UniProtKB-KW"/>
</dbReference>
<dbReference type="InterPro" id="IPR016185">
    <property type="entry name" value="PreATP-grasp_dom_sf"/>
</dbReference>
<accession>A0A1F5ISL5</accession>
<evidence type="ECO:0000256" key="14">
    <source>
        <dbReference type="PIRSR" id="PIRSR039102-2"/>
    </source>
</evidence>
<dbReference type="PIRSF" id="PIRSF039102">
    <property type="entry name" value="Ddl/VanB"/>
    <property type="match status" value="1"/>
</dbReference>
<evidence type="ECO:0000256" key="7">
    <source>
        <dbReference type="ARBA" id="ARBA00022842"/>
    </source>
</evidence>
<comment type="pathway">
    <text evidence="12">Cell wall biogenesis; peptidoglycan biosynthesis.</text>
</comment>
<dbReference type="AlphaFoldDB" id="A0A1F5ISL5"/>
<evidence type="ECO:0000256" key="10">
    <source>
        <dbReference type="ARBA" id="ARBA00023211"/>
    </source>
</evidence>
<sequence>MNKLKVGWFFGGRATEHEVSVLTALQAFENINQSRYEIIPVYVSKKGDFYTNPKFLDLKNYKDVDSLLLSSTKITLGRKENQGGFFTQGLFGKFVTLDVAFLSFHGSFGEDGCMQGLLEMYQIPYTGFSVLSAGITMDKAISKAIFKELGLPVCNYLAVSRIDFLKNPKQVLEQAKKILKFPMFVKPATIGSSIGVNKAKDEDSLNFALEVAFTFAEKVLIEEAFENAIEVNCSALGYEEIKASVCEMPVGSTEVLSFEDKYQKGGGKGSKQGLRSDDLKGSGMASLSRIIPAPIPDKLTKQIQGATVKVFKALEGCGVARIDYFVNSAKDKFWINEINTPPGSFAFYLWEKSGVKFSKLVDMLIEFALKRTENQSKTQYTFESGLLSSMAQKGGINKFVSDEIKN</sequence>
<keyword evidence="9 12" id="KW-0573">Peptidoglycan synthesis</keyword>
<dbReference type="InterPro" id="IPR011127">
    <property type="entry name" value="Dala_Dala_lig_N"/>
</dbReference>
<evidence type="ECO:0000256" key="4">
    <source>
        <dbReference type="ARBA" id="ARBA00022723"/>
    </source>
</evidence>